<feature type="compositionally biased region" description="Basic and acidic residues" evidence="1">
    <location>
        <begin position="69"/>
        <end position="88"/>
    </location>
</feature>
<keyword evidence="3" id="KW-1185">Reference proteome</keyword>
<accession>A0A8T2MWE9</accession>
<dbReference type="EMBL" id="JAFBMS010000275">
    <property type="protein sequence ID" value="KAG9331916.1"/>
    <property type="molecule type" value="Genomic_DNA"/>
</dbReference>
<organism evidence="2 3">
    <name type="scientific">Albula glossodonta</name>
    <name type="common">roundjaw bonefish</name>
    <dbReference type="NCBI Taxonomy" id="121402"/>
    <lineage>
        <taxon>Eukaryota</taxon>
        <taxon>Metazoa</taxon>
        <taxon>Chordata</taxon>
        <taxon>Craniata</taxon>
        <taxon>Vertebrata</taxon>
        <taxon>Euteleostomi</taxon>
        <taxon>Actinopterygii</taxon>
        <taxon>Neopterygii</taxon>
        <taxon>Teleostei</taxon>
        <taxon>Albuliformes</taxon>
        <taxon>Albulidae</taxon>
        <taxon>Albula</taxon>
    </lineage>
</organism>
<gene>
    <name evidence="2" type="ORF">JZ751_016578</name>
</gene>
<name>A0A8T2MWE9_9TELE</name>
<feature type="compositionally biased region" description="Polar residues" evidence="1">
    <location>
        <begin position="427"/>
        <end position="440"/>
    </location>
</feature>
<feature type="compositionally biased region" description="Basic and acidic residues" evidence="1">
    <location>
        <begin position="177"/>
        <end position="188"/>
    </location>
</feature>
<feature type="compositionally biased region" description="Polar residues" evidence="1">
    <location>
        <begin position="93"/>
        <end position="108"/>
    </location>
</feature>
<proteinExistence type="predicted"/>
<feature type="compositionally biased region" description="Basic and acidic residues" evidence="1">
    <location>
        <begin position="153"/>
        <end position="169"/>
    </location>
</feature>
<evidence type="ECO:0000313" key="3">
    <source>
        <dbReference type="Proteomes" id="UP000824540"/>
    </source>
</evidence>
<feature type="region of interest" description="Disordered" evidence="1">
    <location>
        <begin position="347"/>
        <end position="444"/>
    </location>
</feature>
<feature type="compositionally biased region" description="Basic and acidic residues" evidence="1">
    <location>
        <begin position="356"/>
        <end position="379"/>
    </location>
</feature>
<reference evidence="2" key="1">
    <citation type="thesis" date="2021" institute="BYU ScholarsArchive" country="Provo, UT, USA">
        <title>Applications of and Algorithms for Genome Assembly and Genomic Analyses with an Emphasis on Marine Teleosts.</title>
        <authorList>
            <person name="Pickett B.D."/>
        </authorList>
    </citation>
    <scope>NUCLEOTIDE SEQUENCE</scope>
    <source>
        <strain evidence="2">HI-2016</strain>
    </source>
</reference>
<protein>
    <submittedName>
        <fullName evidence="2">Uncharacterized protein</fullName>
    </submittedName>
</protein>
<dbReference type="OrthoDB" id="9935637at2759"/>
<evidence type="ECO:0000256" key="1">
    <source>
        <dbReference type="SAM" id="MobiDB-lite"/>
    </source>
</evidence>
<evidence type="ECO:0000313" key="2">
    <source>
        <dbReference type="EMBL" id="KAG9331916.1"/>
    </source>
</evidence>
<feature type="region of interest" description="Disordered" evidence="1">
    <location>
        <begin position="36"/>
        <end position="244"/>
    </location>
</feature>
<dbReference type="AlphaFoldDB" id="A0A8T2MWE9"/>
<comment type="caution">
    <text evidence="2">The sequence shown here is derived from an EMBL/GenBank/DDBJ whole genome shotgun (WGS) entry which is preliminary data.</text>
</comment>
<feature type="compositionally biased region" description="Basic and acidic residues" evidence="1">
    <location>
        <begin position="386"/>
        <end position="396"/>
    </location>
</feature>
<sequence length="543" mass="60649">MALSCVVNGILSLQSDSFSGNNVKATFKISNASSSLYRRSPGRVGDRRDSSGLPQDAVGFNPRGPADPGRWDEWGRATHRPEFSEKHVHGSWKRTQSPSQWCDVSSFSPGVPTPSEFRDHRGGLQPEPQLGYAERRRLSPKKRFHTPSGGDSFRSRSREDFQRFQEDRAPPSPLRFSHRDTHPSRHESSLSQRAPTHEWHRAQHSGGSEPVPDRASWSSSRDSPRPKRGRSAWGEEYEVPGSVSNTEASHCSVQYHGRSPYSESVLKGLADCAIVIVTMLWLYAQQTACVKLTADVLNVLTCFTYRCAEEPRVRHSSERRLDVRDVPSGRRRSTERAPLIVEHDHGHVNCGTSREANGERRASTCDRMHTREGPSDRYHRVGSQPYRDKTSFDRDVGSQGQPLHKRSPALSGDRCGTAPKMFPRPPRSQQFQEQLGQDSNGDVDLRRMEPVEPREMGVPHRPPIGGEQGGKVKQKKVFQKGGFRFPAAVRATPQETLTIKVDMQRPVAQNRYGISGSSVQGTGGKFMLLCSFHSQPNSCITGS</sequence>
<dbReference type="Proteomes" id="UP000824540">
    <property type="component" value="Unassembled WGS sequence"/>
</dbReference>